<dbReference type="EMBL" id="CP022163">
    <property type="protein sequence ID" value="ATB31107.1"/>
    <property type="molecule type" value="Genomic_DNA"/>
</dbReference>
<feature type="region of interest" description="Disordered" evidence="1">
    <location>
        <begin position="472"/>
        <end position="503"/>
    </location>
</feature>
<dbReference type="SUPFAM" id="SSF111069">
    <property type="entry name" value="Hypothetical protein yfbM"/>
    <property type="match status" value="1"/>
</dbReference>
<keyword evidence="3" id="KW-1185">Reference proteome</keyword>
<dbReference type="AlphaFoldDB" id="A0A250IIY1"/>
<sequence length="682" mass="76520">MRLDANLPELREWSDVSVQTDAALREAGLVGRQLPPRFSEVAPLLTPPRQVLWLTDDFEEAVLQQGPLSSWKGVFPPADGLARERLEALVAVGEAFAPEVAARVRWTLRVSPEGRVARVVPALWYAQAEELGGFLRALVQRWPEELSLEQLPPAGEPRRERHPVGSDWIGEEPVSRVQLLSLALLALWRSGTEDSELVRFHEEYLREWGRELDTLARWLPLEDPGAARFAPLRTRLHAPGPARLEARSVRSYESVRERIDARLGDGHLGVDEAARRLSPVERVTWALDELYAAMCQHTFHLWEQNWVERDFDGPGLVSRIAVAARELEPLAADLFLWTARWARERGIPLVSLVPDVWLDGLDAGETFIRAVAERWPEDLEPQFLPEPPRWSPPPLVPSPGSVRYPGIAIGLPEKVTPQRLAARALFSLWRAGVGDDELAAFSREYQEAPQREPEVLSRWLLLDEEALRERLHPQAARPSSNPTFPGSGSWITGEDGDGGPLRREPLGGLTRMEMLCTLRSLTETQRQALLAAPGQLEAFIDDEEDFGDGEGARFQELDIGETWHGLQYLLTGTAWDGQAPLDFLVRGGEDVGDIPSDEGTARLFTSAQVKELSKALQAISPSTLRQRYAPARMQQEDIYPGFWEEPPPDLDPQEELLSYFEELRDFTARVAKRGQGLLVFIG</sequence>
<reference evidence="2 3" key="1">
    <citation type="submission" date="2017-06" db="EMBL/GenBank/DDBJ databases">
        <authorList>
            <person name="Kim H.J."/>
            <person name="Triplett B.A."/>
        </authorList>
    </citation>
    <scope>NUCLEOTIDE SEQUENCE [LARGE SCALE GENOMIC DNA]</scope>
    <source>
        <strain evidence="2 3">DSM 14713</strain>
    </source>
</reference>
<name>A0A250IIY1_9BACT</name>
<gene>
    <name evidence="2" type="ORF">MEBOL_004569</name>
</gene>
<organism evidence="2 3">
    <name type="scientific">Melittangium boletus DSM 14713</name>
    <dbReference type="NCBI Taxonomy" id="1294270"/>
    <lineage>
        <taxon>Bacteria</taxon>
        <taxon>Pseudomonadati</taxon>
        <taxon>Myxococcota</taxon>
        <taxon>Myxococcia</taxon>
        <taxon>Myxococcales</taxon>
        <taxon>Cystobacterineae</taxon>
        <taxon>Archangiaceae</taxon>
        <taxon>Melittangium</taxon>
    </lineage>
</organism>
<dbReference type="Pfam" id="PF08974">
    <property type="entry name" value="DUF1877"/>
    <property type="match status" value="1"/>
</dbReference>
<protein>
    <recommendedName>
        <fullName evidence="4">DUF1877 domain-containing protein</fullName>
    </recommendedName>
</protein>
<evidence type="ECO:0008006" key="4">
    <source>
        <dbReference type="Google" id="ProtNLM"/>
    </source>
</evidence>
<dbReference type="InterPro" id="IPR035944">
    <property type="entry name" value="YfbM-like_sf"/>
</dbReference>
<feature type="compositionally biased region" description="Polar residues" evidence="1">
    <location>
        <begin position="477"/>
        <end position="490"/>
    </location>
</feature>
<dbReference type="Gene3D" id="3.40.1760.10">
    <property type="entry name" value="YfbM-like super family"/>
    <property type="match status" value="1"/>
</dbReference>
<evidence type="ECO:0000313" key="3">
    <source>
        <dbReference type="Proteomes" id="UP000217289"/>
    </source>
</evidence>
<evidence type="ECO:0000256" key="1">
    <source>
        <dbReference type="SAM" id="MobiDB-lite"/>
    </source>
</evidence>
<dbReference type="Proteomes" id="UP000217289">
    <property type="component" value="Chromosome"/>
</dbReference>
<dbReference type="KEGG" id="mbd:MEBOL_004569"/>
<evidence type="ECO:0000313" key="2">
    <source>
        <dbReference type="EMBL" id="ATB31107.1"/>
    </source>
</evidence>
<dbReference type="InterPro" id="IPR015068">
    <property type="entry name" value="DUF1877"/>
</dbReference>
<proteinExistence type="predicted"/>
<accession>A0A250IIY1</accession>